<evidence type="ECO:0000313" key="2">
    <source>
        <dbReference type="Proteomes" id="UP000223152"/>
    </source>
</evidence>
<proteinExistence type="predicted"/>
<dbReference type="EMBL" id="KY554767">
    <property type="protein sequence ID" value="ARM66105.1"/>
    <property type="molecule type" value="Genomic_DNA"/>
</dbReference>
<name>A0A1W6JIT1_9CAUD</name>
<sequence length="151" mass="17260">MVKRTLGSVKLATRLYVIDEKTESRNKFGEIKSSKWEVVYYADNVEHYPKSRQGVTGDILATSTTEVALSYEIAWIEPNNCQVIDLCNTDIRNGMYCVLKGKVWKLVGINNIDDDCDNDMDTLRLILERIEPREAPRGLKECASCFDLQFT</sequence>
<protein>
    <submittedName>
        <fullName evidence="1">Uncharacterized protein</fullName>
    </submittedName>
</protein>
<reference evidence="1 2" key="1">
    <citation type="journal article" date="2017" name="Viruses">
        <title>Phage Biodiversity in Artisanal Cheese Wheys Reflects the Complexity of the Fermentation Process.</title>
        <authorList>
            <person name="Mahony J."/>
            <person name="Moscarelli A."/>
            <person name="Kelleher P."/>
            <person name="Lugli G.A."/>
            <person name="Ventura M."/>
            <person name="Settanni L."/>
            <person name="van Sinderen D."/>
        </authorList>
    </citation>
    <scope>NUCLEOTIDE SEQUENCE [LARGE SCALE GENOMIC DNA]</scope>
</reference>
<dbReference type="Proteomes" id="UP000223152">
    <property type="component" value="Segment"/>
</dbReference>
<organism evidence="1 2">
    <name type="scientific">Lactococcus phage AM7</name>
    <dbReference type="NCBI Taxonomy" id="1965475"/>
    <lineage>
        <taxon>Viruses</taxon>
        <taxon>Duplodnaviria</taxon>
        <taxon>Heunggongvirae</taxon>
        <taxon>Uroviricota</taxon>
        <taxon>Caudoviricetes</taxon>
        <taxon>Teubervirus</taxon>
        <taxon>Teubervirus AM6</taxon>
    </lineage>
</organism>
<evidence type="ECO:0000313" key="1">
    <source>
        <dbReference type="EMBL" id="ARM66105.1"/>
    </source>
</evidence>
<accession>A0A1W6JIT1</accession>
<gene>
    <name evidence="1" type="ORF">AM7_068</name>
</gene>